<organism evidence="4 5">
    <name type="scientific">Microseira wollei NIES-4236</name>
    <dbReference type="NCBI Taxonomy" id="2530354"/>
    <lineage>
        <taxon>Bacteria</taxon>
        <taxon>Bacillati</taxon>
        <taxon>Cyanobacteriota</taxon>
        <taxon>Cyanophyceae</taxon>
        <taxon>Oscillatoriophycideae</taxon>
        <taxon>Aerosakkonematales</taxon>
        <taxon>Aerosakkonemataceae</taxon>
        <taxon>Microseira</taxon>
    </lineage>
</organism>
<dbReference type="InterPro" id="IPR054570">
    <property type="entry name" value="NCC-H_dom"/>
</dbReference>
<reference evidence="4" key="1">
    <citation type="submission" date="2019-10" db="EMBL/GenBank/DDBJ databases">
        <title>Draft genome sequece of Microseira wollei NIES-4236.</title>
        <authorList>
            <person name="Yamaguchi H."/>
            <person name="Suzuki S."/>
            <person name="Kawachi M."/>
        </authorList>
    </citation>
    <scope>NUCLEOTIDE SEQUENCE</scope>
    <source>
        <strain evidence="4">NIES-4236</strain>
    </source>
</reference>
<dbReference type="InterPro" id="IPR016024">
    <property type="entry name" value="ARM-type_fold"/>
</dbReference>
<name>A0AAV3XNG8_9CYAN</name>
<proteinExistence type="predicted"/>
<dbReference type="InterPro" id="IPR027417">
    <property type="entry name" value="P-loop_NTPase"/>
</dbReference>
<dbReference type="SUPFAM" id="SSF48371">
    <property type="entry name" value="ARM repeat"/>
    <property type="match status" value="1"/>
</dbReference>
<dbReference type="Gene3D" id="1.25.10.10">
    <property type="entry name" value="Leucine-rich Repeat Variant"/>
    <property type="match status" value="1"/>
</dbReference>
<sequence>MESWRHWDDFLKIMSRDNHLTDAETESFLLQFARQNLGKSLTEISEQLPLMENPLGTHKKRMSEVYDKFSQNGVALKPKNNKSKALQKWLETQYSQWLPVQDFDCALSSATTETPIDWRKICRDRLEKQKQLTTNRLMLAKAMVFNIEDIDVDLALFEGKKPDKRSGDDRPEKSRFYQPDYEETEKLEYQEFLAKILNSNQINKIAVIGEAGAGKTTLLQRIAFWLLENTDYLPIWIPLGNLPNPAPQLKEYLLNRWLEDVIFSVTPEIRANFEKQLTAGKVWLLLDGVDEMAASGNPLTFIDQWIPDWSHNLPVMLTCRLNVWEANPYDLNGFQTYRTLWFSEEKVKQFIHDGFQKSDPALGVQLQEALNQPGKERIKDLVRNPLRLMLLCSIWHLLDGKLPDTKAELYQKYVEEVYRWKEEESRITPEERQQLNVKLGELAKEAIDKQENRFCWRMEFVKGVLGEGSLFQLALKVGWLNQVGVDAKNPLKPVYAFYHPTFQEYFAATAIDDWGFFLPRQHQDKPVADKYRIFESQWKEVILLWLGRPEEWLRKQKEEFIKALVEFEDGCDDFYWYQAYFLAATGIAEFWDCCKAEEILEQIVKWSFGYPHPEQQGWVKYRTFIQEGAMVTLQHTNRQMLIQDLIRLLHNNQYGEAKHEIMKVLGKIGTNNEQAVHALEDILQNSKNENKCCVIIAACSLGKIAKGELKITAIKTIDLVPEWDAVIGIGEINFRDLDGEILDIAITALTKHLKQTSRFDIGFEPPFIAQTLTKIAPSSHPSYKQAIEVLEEINTVIKEIQDAFYNDLISRLTDLGLDLNSEVINTVKALINLMCSDRERRTREKAAWCLEVILLNKQFAPKNDLFPSVVNSLKAGFVNLSHRNYRIYTLSFGVQDPLDTCYNLLWHYAQELPYTVFYQA</sequence>
<evidence type="ECO:0000313" key="5">
    <source>
        <dbReference type="Proteomes" id="UP001050975"/>
    </source>
</evidence>
<dbReference type="Pfam" id="PF22730">
    <property type="entry name" value="NCC-H"/>
    <property type="match status" value="1"/>
</dbReference>
<evidence type="ECO:0000259" key="3">
    <source>
        <dbReference type="PROSITE" id="PS50837"/>
    </source>
</evidence>
<evidence type="ECO:0000256" key="1">
    <source>
        <dbReference type="ARBA" id="ARBA00022549"/>
    </source>
</evidence>
<dbReference type="EMBL" id="BLAY01000145">
    <property type="protein sequence ID" value="GET42022.1"/>
    <property type="molecule type" value="Genomic_DNA"/>
</dbReference>
<dbReference type="Pfam" id="PF05729">
    <property type="entry name" value="NACHT"/>
    <property type="match status" value="1"/>
</dbReference>
<dbReference type="PANTHER" id="PTHR46844:SF1">
    <property type="entry name" value="SLR5058 PROTEIN"/>
    <property type="match status" value="1"/>
</dbReference>
<dbReference type="SUPFAM" id="SSF52540">
    <property type="entry name" value="P-loop containing nucleoside triphosphate hydrolases"/>
    <property type="match status" value="1"/>
</dbReference>
<accession>A0AAV3XNG8</accession>
<dbReference type="PROSITE" id="PS50837">
    <property type="entry name" value="NACHT"/>
    <property type="match status" value="1"/>
</dbReference>
<keyword evidence="2" id="KW-0605">Phycobilisome</keyword>
<feature type="domain" description="NACHT" evidence="3">
    <location>
        <begin position="203"/>
        <end position="292"/>
    </location>
</feature>
<dbReference type="Proteomes" id="UP001050975">
    <property type="component" value="Unassembled WGS sequence"/>
</dbReference>
<keyword evidence="1" id="KW-0042">Antenna complex</keyword>
<evidence type="ECO:0000256" key="2">
    <source>
        <dbReference type="ARBA" id="ARBA00022738"/>
    </source>
</evidence>
<dbReference type="GO" id="GO:0030089">
    <property type="term" value="C:phycobilisome"/>
    <property type="evidence" value="ECO:0007669"/>
    <property type="project" value="UniProtKB-KW"/>
</dbReference>
<keyword evidence="5" id="KW-1185">Reference proteome</keyword>
<dbReference type="Gene3D" id="3.40.50.300">
    <property type="entry name" value="P-loop containing nucleotide triphosphate hydrolases"/>
    <property type="match status" value="1"/>
</dbReference>
<dbReference type="AlphaFoldDB" id="A0AAV3XNG8"/>
<dbReference type="InterPro" id="IPR011989">
    <property type="entry name" value="ARM-like"/>
</dbReference>
<evidence type="ECO:0000313" key="4">
    <source>
        <dbReference type="EMBL" id="GET42022.1"/>
    </source>
</evidence>
<comment type="caution">
    <text evidence="4">The sequence shown here is derived from an EMBL/GenBank/DDBJ whole genome shotgun (WGS) entry which is preliminary data.</text>
</comment>
<gene>
    <name evidence="4" type="ORF">MiSe_68360</name>
</gene>
<dbReference type="PANTHER" id="PTHR46844">
    <property type="entry name" value="SLR5058 PROTEIN"/>
    <property type="match status" value="1"/>
</dbReference>
<dbReference type="InterPro" id="IPR007111">
    <property type="entry name" value="NACHT_NTPase"/>
</dbReference>
<protein>
    <recommendedName>
        <fullName evidence="3">NACHT domain-containing protein</fullName>
    </recommendedName>
</protein>